<organism evidence="4 5">
    <name type="scientific">Ensete ventricosum</name>
    <name type="common">Abyssinian banana</name>
    <name type="synonym">Musa ensete</name>
    <dbReference type="NCBI Taxonomy" id="4639"/>
    <lineage>
        <taxon>Eukaryota</taxon>
        <taxon>Viridiplantae</taxon>
        <taxon>Streptophyta</taxon>
        <taxon>Embryophyta</taxon>
        <taxon>Tracheophyta</taxon>
        <taxon>Spermatophyta</taxon>
        <taxon>Magnoliopsida</taxon>
        <taxon>Liliopsida</taxon>
        <taxon>Zingiberales</taxon>
        <taxon>Musaceae</taxon>
        <taxon>Ensete</taxon>
    </lineage>
</organism>
<accession>A0AAV8RRZ5</accession>
<dbReference type="AlphaFoldDB" id="A0AAV8RRZ5"/>
<gene>
    <name evidence="4" type="ORF">OPV22_001829</name>
</gene>
<protein>
    <recommendedName>
        <fullName evidence="6">Pentacotripeptide-repeat region of PRORP domain-containing protein</fullName>
    </recommendedName>
</protein>
<dbReference type="Pfam" id="PF13812">
    <property type="entry name" value="PPR_3"/>
    <property type="match status" value="2"/>
</dbReference>
<dbReference type="Pfam" id="PF13041">
    <property type="entry name" value="PPR_2"/>
    <property type="match status" value="1"/>
</dbReference>
<evidence type="ECO:0000313" key="5">
    <source>
        <dbReference type="Proteomes" id="UP001222027"/>
    </source>
</evidence>
<comment type="similarity">
    <text evidence="1">Belongs to the PPR family. P subfamily.</text>
</comment>
<feature type="repeat" description="PPR" evidence="3">
    <location>
        <begin position="330"/>
        <end position="364"/>
    </location>
</feature>
<evidence type="ECO:0008006" key="6">
    <source>
        <dbReference type="Google" id="ProtNLM"/>
    </source>
</evidence>
<evidence type="ECO:0000256" key="3">
    <source>
        <dbReference type="PROSITE-ProRule" id="PRU00708"/>
    </source>
</evidence>
<proteinExistence type="inferred from homology"/>
<sequence>MSAVAADAILQIEPSSSVFQRPPWLLRSDCRRLLDRKSWEKERFCASPQWIPVGLVFYRIEVMLGVPLVHNVLFNNMAIGSIFSTLFTHSITTQVSVEQENVIKALELFISTKKDESISVKEICTIYVEKLCRSGNLSDAAYLLRHLHSRDISVCLNTYNILLTAIVESNDFSLFSEVFKSLLISNLPPDITSYNKVAEAFHKVADSDLVVNFIKDVCDITFGKDPTVINRIIFVTAKFGQIDKSLMIFKMLKNLDPKLDTVTFNTVLAILGKAGRINEMLAEFMVMKDLGHIPDIITYSTLINCLRRLGRLDLCKTIANEMLEKGFEMDLLTYTALVDAYGRAGHVEDALRTFEEMKKSQRPSVYAYRSIISDLKRAGKFELALHLSAEMNSNTRKLAGPEDFKQKRKSRWKIKQVG</sequence>
<dbReference type="PANTHER" id="PTHR47938">
    <property type="entry name" value="RESPIRATORY COMPLEX I CHAPERONE (CIA84), PUTATIVE (AFU_ORTHOLOGUE AFUA_2G06020)-RELATED"/>
    <property type="match status" value="1"/>
</dbReference>
<dbReference type="PANTHER" id="PTHR47938:SF27">
    <property type="entry name" value="PENTATRICOPEPTIDE REPEAT-CONTAINING PROTEIN"/>
    <property type="match status" value="1"/>
</dbReference>
<dbReference type="GO" id="GO:0003729">
    <property type="term" value="F:mRNA binding"/>
    <property type="evidence" value="ECO:0007669"/>
    <property type="project" value="TreeGrafter"/>
</dbReference>
<dbReference type="NCBIfam" id="TIGR00756">
    <property type="entry name" value="PPR"/>
    <property type="match status" value="3"/>
</dbReference>
<feature type="repeat" description="PPR" evidence="3">
    <location>
        <begin position="260"/>
        <end position="294"/>
    </location>
</feature>
<evidence type="ECO:0000256" key="2">
    <source>
        <dbReference type="ARBA" id="ARBA00022737"/>
    </source>
</evidence>
<dbReference type="EMBL" id="JAQQAF010000001">
    <property type="protein sequence ID" value="KAJ8511395.1"/>
    <property type="molecule type" value="Genomic_DNA"/>
</dbReference>
<dbReference type="Proteomes" id="UP001222027">
    <property type="component" value="Unassembled WGS sequence"/>
</dbReference>
<reference evidence="4 5" key="1">
    <citation type="submission" date="2022-12" db="EMBL/GenBank/DDBJ databases">
        <title>Chromosome-scale assembly of the Ensete ventricosum genome.</title>
        <authorList>
            <person name="Dussert Y."/>
            <person name="Stocks J."/>
            <person name="Wendawek A."/>
            <person name="Woldeyes F."/>
            <person name="Nichols R.A."/>
            <person name="Borrell J.S."/>
        </authorList>
    </citation>
    <scope>NUCLEOTIDE SEQUENCE [LARGE SCALE GENOMIC DNA]</scope>
    <source>
        <strain evidence="5">cv. Maze</strain>
        <tissue evidence="4">Seeds</tissue>
    </source>
</reference>
<keyword evidence="5" id="KW-1185">Reference proteome</keyword>
<evidence type="ECO:0000256" key="1">
    <source>
        <dbReference type="ARBA" id="ARBA00007626"/>
    </source>
</evidence>
<feature type="repeat" description="PPR" evidence="3">
    <location>
        <begin position="295"/>
        <end position="329"/>
    </location>
</feature>
<comment type="caution">
    <text evidence="4">The sequence shown here is derived from an EMBL/GenBank/DDBJ whole genome shotgun (WGS) entry which is preliminary data.</text>
</comment>
<dbReference type="InterPro" id="IPR011990">
    <property type="entry name" value="TPR-like_helical_dom_sf"/>
</dbReference>
<dbReference type="Gene3D" id="1.25.40.10">
    <property type="entry name" value="Tetratricopeptide repeat domain"/>
    <property type="match status" value="2"/>
</dbReference>
<keyword evidence="2" id="KW-0677">Repeat</keyword>
<dbReference type="PROSITE" id="PS51375">
    <property type="entry name" value="PPR"/>
    <property type="match status" value="3"/>
</dbReference>
<name>A0AAV8RRZ5_ENSVE</name>
<evidence type="ECO:0000313" key="4">
    <source>
        <dbReference type="EMBL" id="KAJ8511395.1"/>
    </source>
</evidence>
<dbReference type="InterPro" id="IPR002885">
    <property type="entry name" value="PPR_rpt"/>
</dbReference>